<keyword evidence="2" id="KW-1133">Transmembrane helix</keyword>
<dbReference type="CDD" id="cd05121">
    <property type="entry name" value="ABC1_ADCK3-like"/>
    <property type="match status" value="1"/>
</dbReference>
<evidence type="ECO:0000256" key="1">
    <source>
        <dbReference type="ARBA" id="ARBA00009670"/>
    </source>
</evidence>
<dbReference type="GO" id="GO:0005524">
    <property type="term" value="F:ATP binding"/>
    <property type="evidence" value="ECO:0007669"/>
    <property type="project" value="InterPro"/>
</dbReference>
<feature type="domain" description="Protein kinase" evidence="3">
    <location>
        <begin position="126"/>
        <end position="482"/>
    </location>
</feature>
<evidence type="ECO:0000259" key="3">
    <source>
        <dbReference type="PROSITE" id="PS50011"/>
    </source>
</evidence>
<dbReference type="EMBL" id="WNKU01000004">
    <property type="protein sequence ID" value="MTV48504.1"/>
    <property type="molecule type" value="Genomic_DNA"/>
</dbReference>
<dbReference type="SUPFAM" id="SSF56112">
    <property type="entry name" value="Protein kinase-like (PK-like)"/>
    <property type="match status" value="1"/>
</dbReference>
<dbReference type="PANTHER" id="PTHR10566">
    <property type="entry name" value="CHAPERONE-ACTIVITY OF BC1 COMPLEX CABC1 -RELATED"/>
    <property type="match status" value="1"/>
</dbReference>
<comment type="caution">
    <text evidence="4">The sequence shown here is derived from an EMBL/GenBank/DDBJ whole genome shotgun (WGS) entry which is preliminary data.</text>
</comment>
<dbReference type="OrthoDB" id="9795390at2"/>
<dbReference type="InterPro" id="IPR050154">
    <property type="entry name" value="UbiB_kinase"/>
</dbReference>
<dbReference type="Pfam" id="PF03109">
    <property type="entry name" value="ABC1"/>
    <property type="match status" value="1"/>
</dbReference>
<feature type="transmembrane region" description="Helical" evidence="2">
    <location>
        <begin position="502"/>
        <end position="521"/>
    </location>
</feature>
<keyword evidence="4" id="KW-0418">Kinase</keyword>
<dbReference type="InterPro" id="IPR004147">
    <property type="entry name" value="ABC1_dom"/>
</dbReference>
<comment type="similarity">
    <text evidence="1">Belongs to the protein kinase superfamily. ADCK protein kinase family.</text>
</comment>
<proteinExistence type="inferred from homology"/>
<dbReference type="GO" id="GO:0004672">
    <property type="term" value="F:protein kinase activity"/>
    <property type="evidence" value="ECO:0007669"/>
    <property type="project" value="InterPro"/>
</dbReference>
<dbReference type="PANTHER" id="PTHR10566:SF113">
    <property type="entry name" value="PROTEIN ACTIVITY OF BC1 COMPLEX KINASE 7, CHLOROPLASTIC"/>
    <property type="match status" value="1"/>
</dbReference>
<keyword evidence="2" id="KW-0812">Transmembrane</keyword>
<gene>
    <name evidence="4" type="ORF">GJ688_05845</name>
</gene>
<dbReference type="PROSITE" id="PS50011">
    <property type="entry name" value="PROTEIN_KINASE_DOM"/>
    <property type="match status" value="1"/>
</dbReference>
<dbReference type="Gene3D" id="1.10.510.10">
    <property type="entry name" value="Transferase(Phosphotransferase) domain 1"/>
    <property type="match status" value="1"/>
</dbReference>
<reference evidence="4 5" key="1">
    <citation type="submission" date="2019-11" db="EMBL/GenBank/DDBJ databases">
        <title>Whole-genome sequence of a the green, strictly anaerobic photosynthetic bacterium Heliobacillus mobilis DSM 6151.</title>
        <authorList>
            <person name="Kyndt J.A."/>
            <person name="Meyer T.E."/>
        </authorList>
    </citation>
    <scope>NUCLEOTIDE SEQUENCE [LARGE SCALE GENOMIC DNA]</scope>
    <source>
        <strain evidence="4 5">DSM 6151</strain>
    </source>
</reference>
<dbReference type="AlphaFoldDB" id="A0A6I3SI08"/>
<evidence type="ECO:0000313" key="4">
    <source>
        <dbReference type="EMBL" id="MTV48504.1"/>
    </source>
</evidence>
<sequence>MRRKSRSEYMNRYYRIWRITSMFVAFFVQVWWYKKQERRVGEEAMAERWSKLYHRMAARFCNTATELGGLLIKAGQFFATRVDVLPPEITSELAQLQDAVPPAPFDHIERTIAEELSQPLEAIFTSFERTALAAASLGQVHQATLPTGEKVAVKVLRPHIHEIIHADFEAIQLTMLLAKIFTDLPKQMDMDAIFREMQQTFSNELDYRLEAAHSERFKKSLAVFEKIYVPNIYRQYSTKSILTMEFIDGRKVDDYAFIEENGIDRKELGHLLIRSYLHQVVNDGFFHADPHQGNIYVKADGTMVFLDFGMVGEIRPMMKENLKNLLFALVERDSEKMVEAMGNLGFLRPHANVNLVRRAMQFFLDHHSSEQMKEMERTKNLGPLGSEIREFIYQQPMQIPAHLIFLGRAILTVTGVAFGLDPQMDAQVAAPYIKKLMDDTDGGLANMVLKRAKSFGSTVLSLPTLLARTLKKADLGDLHVKVDNLGDITRAIMFQSRLANRLVLALLLATSIICGTILYTQQFIQEAKGAASIAALLAILLLWHSRQRPRDSSQPFHRNGPF</sequence>
<organism evidence="4 5">
    <name type="scientific">Heliobacterium mobile</name>
    <name type="common">Heliobacillus mobilis</name>
    <dbReference type="NCBI Taxonomy" id="28064"/>
    <lineage>
        <taxon>Bacteria</taxon>
        <taxon>Bacillati</taxon>
        <taxon>Bacillota</taxon>
        <taxon>Clostridia</taxon>
        <taxon>Eubacteriales</taxon>
        <taxon>Heliobacteriaceae</taxon>
        <taxon>Heliobacterium</taxon>
    </lineage>
</organism>
<keyword evidence="4" id="KW-0808">Transferase</keyword>
<evidence type="ECO:0000256" key="2">
    <source>
        <dbReference type="SAM" id="Phobius"/>
    </source>
</evidence>
<dbReference type="InterPro" id="IPR011009">
    <property type="entry name" value="Kinase-like_dom_sf"/>
</dbReference>
<keyword evidence="2" id="KW-0472">Membrane</keyword>
<protein>
    <submittedName>
        <fullName evidence="4">AarF/ABC1/UbiB kinase family protein</fullName>
    </submittedName>
</protein>
<accession>A0A6I3SI08</accession>
<keyword evidence="5" id="KW-1185">Reference proteome</keyword>
<dbReference type="InterPro" id="IPR000719">
    <property type="entry name" value="Prot_kinase_dom"/>
</dbReference>
<feature type="transmembrane region" description="Helical" evidence="2">
    <location>
        <begin position="399"/>
        <end position="420"/>
    </location>
</feature>
<dbReference type="Proteomes" id="UP000430670">
    <property type="component" value="Unassembled WGS sequence"/>
</dbReference>
<name>A0A6I3SI08_HELMO</name>
<evidence type="ECO:0000313" key="5">
    <source>
        <dbReference type="Proteomes" id="UP000430670"/>
    </source>
</evidence>
<feature type="transmembrane region" description="Helical" evidence="2">
    <location>
        <begin position="527"/>
        <end position="543"/>
    </location>
</feature>
<feature type="transmembrane region" description="Helical" evidence="2">
    <location>
        <begin position="12"/>
        <end position="33"/>
    </location>
</feature>